<evidence type="ECO:0000256" key="4">
    <source>
        <dbReference type="RuleBase" id="RU003477"/>
    </source>
</evidence>
<dbReference type="InterPro" id="IPR005824">
    <property type="entry name" value="KOW"/>
</dbReference>
<dbReference type="InterPro" id="IPR005825">
    <property type="entry name" value="Ribosomal_uL24_CS"/>
</dbReference>
<evidence type="ECO:0000259" key="5">
    <source>
        <dbReference type="SMART" id="SM00739"/>
    </source>
</evidence>
<feature type="domain" description="KOW" evidence="5">
    <location>
        <begin position="32"/>
        <end position="59"/>
    </location>
</feature>
<dbReference type="InterPro" id="IPR041988">
    <property type="entry name" value="Ribosomal_uL24_KOW"/>
</dbReference>
<comment type="similarity">
    <text evidence="1 4">Belongs to the universal ribosomal protein uL24 family.</text>
</comment>
<dbReference type="EMBL" id="KQ965741">
    <property type="protein sequence ID" value="KXS18602.1"/>
    <property type="molecule type" value="Genomic_DNA"/>
</dbReference>
<dbReference type="GO" id="GO:0006412">
    <property type="term" value="P:translation"/>
    <property type="evidence" value="ECO:0007669"/>
    <property type="project" value="InterPro"/>
</dbReference>
<dbReference type="GO" id="GO:0003735">
    <property type="term" value="F:structural constituent of ribosome"/>
    <property type="evidence" value="ECO:0007669"/>
    <property type="project" value="InterPro"/>
</dbReference>
<dbReference type="OrthoDB" id="359154at2759"/>
<dbReference type="Gene3D" id="2.30.30.30">
    <property type="match status" value="1"/>
</dbReference>
<dbReference type="STRING" id="1344416.A0A139APF1"/>
<keyword evidence="7" id="KW-1185">Reference proteome</keyword>
<reference evidence="6 7" key="1">
    <citation type="journal article" date="2015" name="Genome Biol. Evol.">
        <title>Phylogenomic analyses indicate that early fungi evolved digesting cell walls of algal ancestors of land plants.</title>
        <authorList>
            <person name="Chang Y."/>
            <person name="Wang S."/>
            <person name="Sekimoto S."/>
            <person name="Aerts A.L."/>
            <person name="Choi C."/>
            <person name="Clum A."/>
            <person name="LaButti K.M."/>
            <person name="Lindquist E.A."/>
            <person name="Yee Ngan C."/>
            <person name="Ohm R.A."/>
            <person name="Salamov A.A."/>
            <person name="Grigoriev I.V."/>
            <person name="Spatafora J.W."/>
            <person name="Berbee M.L."/>
        </authorList>
    </citation>
    <scope>NUCLEOTIDE SEQUENCE [LARGE SCALE GENOMIC DNA]</scope>
    <source>
        <strain evidence="6 7">JEL478</strain>
    </source>
</reference>
<dbReference type="GO" id="GO:0003723">
    <property type="term" value="F:RNA binding"/>
    <property type="evidence" value="ECO:0007669"/>
    <property type="project" value="InterPro"/>
</dbReference>
<dbReference type="Proteomes" id="UP000070544">
    <property type="component" value="Unassembled WGS sequence"/>
</dbReference>
<keyword evidence="3 4" id="KW-0687">Ribonucleoprotein</keyword>
<protein>
    <recommendedName>
        <fullName evidence="5">KOW domain-containing protein</fullName>
    </recommendedName>
</protein>
<organism evidence="6 7">
    <name type="scientific">Gonapodya prolifera (strain JEL478)</name>
    <name type="common">Monoblepharis prolifera</name>
    <dbReference type="NCBI Taxonomy" id="1344416"/>
    <lineage>
        <taxon>Eukaryota</taxon>
        <taxon>Fungi</taxon>
        <taxon>Fungi incertae sedis</taxon>
        <taxon>Chytridiomycota</taxon>
        <taxon>Chytridiomycota incertae sedis</taxon>
        <taxon>Monoblepharidomycetes</taxon>
        <taxon>Monoblepharidales</taxon>
        <taxon>Gonapodyaceae</taxon>
        <taxon>Gonapodya</taxon>
    </lineage>
</organism>
<name>A0A139APF1_GONPJ</name>
<dbReference type="CDD" id="cd06089">
    <property type="entry name" value="KOW_RPL26"/>
    <property type="match status" value="1"/>
</dbReference>
<dbReference type="GO" id="GO:0005840">
    <property type="term" value="C:ribosome"/>
    <property type="evidence" value="ECO:0007669"/>
    <property type="project" value="UniProtKB-KW"/>
</dbReference>
<evidence type="ECO:0000313" key="6">
    <source>
        <dbReference type="EMBL" id="KXS18602.1"/>
    </source>
</evidence>
<sequence>MSSKIYNKIKGGNVFKPKKVNARPEDYLKRPKILVGDLVQVLKGSSAGQQGKVTRLDRDRSLIYVEGVAKRIHRIAPNPQFPDGTTVTLDGPLRYSNVALVDPIHKTPTKVTYTLAHHPGTGLTEKYRVSKLSGEIIPFPKDADETEDAVEGPRDTTSKILDQVTFTASYTTPPFPTPLLNEIFRWERHGKGGKAL</sequence>
<keyword evidence="2 4" id="KW-0689">Ribosomal protein</keyword>
<dbReference type="Pfam" id="PF17136">
    <property type="entry name" value="ribosomal_L24"/>
    <property type="match status" value="1"/>
</dbReference>
<dbReference type="PANTHER" id="PTHR12903">
    <property type="entry name" value="MITOCHONDRIAL RIBOSOMAL PROTEIN L24"/>
    <property type="match status" value="1"/>
</dbReference>
<dbReference type="SUPFAM" id="SSF50104">
    <property type="entry name" value="Translation proteins SH3-like domain"/>
    <property type="match status" value="1"/>
</dbReference>
<dbReference type="Pfam" id="PF00467">
    <property type="entry name" value="KOW"/>
    <property type="match status" value="1"/>
</dbReference>
<dbReference type="InterPro" id="IPR014722">
    <property type="entry name" value="Rib_uL2_dom2"/>
</dbReference>
<dbReference type="NCBIfam" id="TIGR01079">
    <property type="entry name" value="rplX_bact"/>
    <property type="match status" value="1"/>
</dbReference>
<gene>
    <name evidence="6" type="ORF">M427DRAFT_195614</name>
</gene>
<accession>A0A139APF1</accession>
<evidence type="ECO:0000256" key="1">
    <source>
        <dbReference type="ARBA" id="ARBA00010618"/>
    </source>
</evidence>
<dbReference type="InterPro" id="IPR057264">
    <property type="entry name" value="Ribosomal_uL24_C"/>
</dbReference>
<evidence type="ECO:0000313" key="7">
    <source>
        <dbReference type="Proteomes" id="UP000070544"/>
    </source>
</evidence>
<dbReference type="GO" id="GO:1990904">
    <property type="term" value="C:ribonucleoprotein complex"/>
    <property type="evidence" value="ECO:0007669"/>
    <property type="project" value="UniProtKB-KW"/>
</dbReference>
<evidence type="ECO:0000256" key="3">
    <source>
        <dbReference type="ARBA" id="ARBA00023274"/>
    </source>
</evidence>
<dbReference type="InterPro" id="IPR003256">
    <property type="entry name" value="Ribosomal_uL24"/>
</dbReference>
<proteinExistence type="inferred from homology"/>
<dbReference type="SMART" id="SM00739">
    <property type="entry name" value="KOW"/>
    <property type="match status" value="1"/>
</dbReference>
<dbReference type="AlphaFoldDB" id="A0A139APF1"/>
<dbReference type="PROSITE" id="PS01108">
    <property type="entry name" value="RIBOSOMAL_L24"/>
    <property type="match status" value="1"/>
</dbReference>
<evidence type="ECO:0000256" key="2">
    <source>
        <dbReference type="ARBA" id="ARBA00022980"/>
    </source>
</evidence>
<dbReference type="InterPro" id="IPR008991">
    <property type="entry name" value="Translation_prot_SH3-like_sf"/>
</dbReference>